<sequence>MREVREGEVGKLETLFDRHYQGLFRYFLYLTGNRAASEDLAQEVFFRILKYRHTYQPEAGFRAWLYQIGRNVYADYLGKQKPEVELAEDAGEIRGSEAPADRQVQKKQEALLLRRALASLPGEKREVLIMSRFLDLRYEEIASVLKCEVGTVKVRVYRAMRELSDRFFALSGERAS</sequence>
<evidence type="ECO:0000256" key="4">
    <source>
        <dbReference type="ARBA" id="ARBA00023125"/>
    </source>
</evidence>
<evidence type="ECO:0000256" key="1">
    <source>
        <dbReference type="ARBA" id="ARBA00010641"/>
    </source>
</evidence>
<dbReference type="Pfam" id="PF04542">
    <property type="entry name" value="Sigma70_r2"/>
    <property type="match status" value="1"/>
</dbReference>
<dbReference type="Pfam" id="PF08281">
    <property type="entry name" value="Sigma70_r4_2"/>
    <property type="match status" value="1"/>
</dbReference>
<gene>
    <name evidence="8" type="ordered locus">Acid_4092</name>
</gene>
<dbReference type="InParanoid" id="Q01Z59"/>
<keyword evidence="2" id="KW-0805">Transcription regulation</keyword>
<evidence type="ECO:0000259" key="6">
    <source>
        <dbReference type="Pfam" id="PF04542"/>
    </source>
</evidence>
<organism evidence="8">
    <name type="scientific">Solibacter usitatus (strain Ellin6076)</name>
    <dbReference type="NCBI Taxonomy" id="234267"/>
    <lineage>
        <taxon>Bacteria</taxon>
        <taxon>Pseudomonadati</taxon>
        <taxon>Acidobacteriota</taxon>
        <taxon>Terriglobia</taxon>
        <taxon>Bryobacterales</taxon>
        <taxon>Solibacteraceae</taxon>
        <taxon>Candidatus Solibacter</taxon>
    </lineage>
</organism>
<feature type="domain" description="RNA polymerase sigma-70 region 2" evidence="6">
    <location>
        <begin position="15"/>
        <end position="81"/>
    </location>
</feature>
<dbReference type="InterPro" id="IPR013324">
    <property type="entry name" value="RNA_pol_sigma_r3/r4-like"/>
</dbReference>
<dbReference type="InterPro" id="IPR013249">
    <property type="entry name" value="RNA_pol_sigma70_r4_t2"/>
</dbReference>
<dbReference type="HOGENOM" id="CLU_047691_3_4_0"/>
<dbReference type="InterPro" id="IPR014284">
    <property type="entry name" value="RNA_pol_sigma-70_dom"/>
</dbReference>
<keyword evidence="3" id="KW-0731">Sigma factor</keyword>
<dbReference type="NCBIfam" id="TIGR02937">
    <property type="entry name" value="sigma70-ECF"/>
    <property type="match status" value="1"/>
</dbReference>
<dbReference type="AlphaFoldDB" id="Q01Z59"/>
<name>Q01Z59_SOLUE</name>
<protein>
    <submittedName>
        <fullName evidence="8">RNA polymerase, sigma-24 subunit, ECF subfamily</fullName>
    </submittedName>
</protein>
<dbReference type="Gene3D" id="1.10.1740.10">
    <property type="match status" value="1"/>
</dbReference>
<dbReference type="InterPro" id="IPR039425">
    <property type="entry name" value="RNA_pol_sigma-70-like"/>
</dbReference>
<proteinExistence type="inferred from homology"/>
<dbReference type="GO" id="GO:0016987">
    <property type="term" value="F:sigma factor activity"/>
    <property type="evidence" value="ECO:0007669"/>
    <property type="project" value="UniProtKB-KW"/>
</dbReference>
<dbReference type="eggNOG" id="COG1595">
    <property type="taxonomic scope" value="Bacteria"/>
</dbReference>
<accession>Q01Z59</accession>
<dbReference type="Gene3D" id="1.10.10.10">
    <property type="entry name" value="Winged helix-like DNA-binding domain superfamily/Winged helix DNA-binding domain"/>
    <property type="match status" value="1"/>
</dbReference>
<evidence type="ECO:0000256" key="2">
    <source>
        <dbReference type="ARBA" id="ARBA00023015"/>
    </source>
</evidence>
<keyword evidence="5" id="KW-0804">Transcription</keyword>
<dbReference type="PANTHER" id="PTHR43133">
    <property type="entry name" value="RNA POLYMERASE ECF-TYPE SIGMA FACTO"/>
    <property type="match status" value="1"/>
</dbReference>
<dbReference type="InterPro" id="IPR007627">
    <property type="entry name" value="RNA_pol_sigma70_r2"/>
</dbReference>
<keyword evidence="4" id="KW-0238">DNA-binding</keyword>
<dbReference type="SUPFAM" id="SSF88659">
    <property type="entry name" value="Sigma3 and sigma4 domains of RNA polymerase sigma factors"/>
    <property type="match status" value="1"/>
</dbReference>
<dbReference type="STRING" id="234267.Acid_4092"/>
<dbReference type="KEGG" id="sus:Acid_4092"/>
<feature type="domain" description="RNA polymerase sigma factor 70 region 4 type 2" evidence="7">
    <location>
        <begin position="112"/>
        <end position="163"/>
    </location>
</feature>
<dbReference type="GO" id="GO:0006352">
    <property type="term" value="P:DNA-templated transcription initiation"/>
    <property type="evidence" value="ECO:0007669"/>
    <property type="project" value="InterPro"/>
</dbReference>
<dbReference type="EMBL" id="CP000473">
    <property type="protein sequence ID" value="ABJ85056.1"/>
    <property type="molecule type" value="Genomic_DNA"/>
</dbReference>
<evidence type="ECO:0000256" key="3">
    <source>
        <dbReference type="ARBA" id="ARBA00023082"/>
    </source>
</evidence>
<dbReference type="GO" id="GO:0003677">
    <property type="term" value="F:DNA binding"/>
    <property type="evidence" value="ECO:0007669"/>
    <property type="project" value="UniProtKB-KW"/>
</dbReference>
<evidence type="ECO:0000313" key="8">
    <source>
        <dbReference type="EMBL" id="ABJ85056.1"/>
    </source>
</evidence>
<dbReference type="InterPro" id="IPR013325">
    <property type="entry name" value="RNA_pol_sigma_r2"/>
</dbReference>
<dbReference type="SUPFAM" id="SSF88946">
    <property type="entry name" value="Sigma2 domain of RNA polymerase sigma factors"/>
    <property type="match status" value="1"/>
</dbReference>
<comment type="similarity">
    <text evidence="1">Belongs to the sigma-70 factor family. ECF subfamily.</text>
</comment>
<dbReference type="OrthoDB" id="1918609at2"/>
<evidence type="ECO:0000256" key="5">
    <source>
        <dbReference type="ARBA" id="ARBA00023163"/>
    </source>
</evidence>
<dbReference type="PANTHER" id="PTHR43133:SF8">
    <property type="entry name" value="RNA POLYMERASE SIGMA FACTOR HI_1459-RELATED"/>
    <property type="match status" value="1"/>
</dbReference>
<dbReference type="InterPro" id="IPR036388">
    <property type="entry name" value="WH-like_DNA-bd_sf"/>
</dbReference>
<reference evidence="8" key="1">
    <citation type="submission" date="2006-10" db="EMBL/GenBank/DDBJ databases">
        <title>Complete sequence of Solibacter usitatus Ellin6076.</title>
        <authorList>
            <consortium name="US DOE Joint Genome Institute"/>
            <person name="Copeland A."/>
            <person name="Lucas S."/>
            <person name="Lapidus A."/>
            <person name="Barry K."/>
            <person name="Detter J.C."/>
            <person name="Glavina del Rio T."/>
            <person name="Hammon N."/>
            <person name="Israni S."/>
            <person name="Dalin E."/>
            <person name="Tice H."/>
            <person name="Pitluck S."/>
            <person name="Thompson L.S."/>
            <person name="Brettin T."/>
            <person name="Bruce D."/>
            <person name="Han C."/>
            <person name="Tapia R."/>
            <person name="Gilna P."/>
            <person name="Schmutz J."/>
            <person name="Larimer F."/>
            <person name="Land M."/>
            <person name="Hauser L."/>
            <person name="Kyrpides N."/>
            <person name="Mikhailova N."/>
            <person name="Janssen P.H."/>
            <person name="Kuske C.R."/>
            <person name="Richardson P."/>
        </authorList>
    </citation>
    <scope>NUCLEOTIDE SEQUENCE</scope>
    <source>
        <strain evidence="8">Ellin6076</strain>
    </source>
</reference>
<evidence type="ECO:0000259" key="7">
    <source>
        <dbReference type="Pfam" id="PF08281"/>
    </source>
</evidence>